<dbReference type="AlphaFoldDB" id="A0AAD8LQL0"/>
<evidence type="ECO:0000313" key="2">
    <source>
        <dbReference type="Proteomes" id="UP001230268"/>
    </source>
</evidence>
<evidence type="ECO:0000313" key="1">
    <source>
        <dbReference type="EMBL" id="KAK1441715.1"/>
    </source>
</evidence>
<gene>
    <name evidence="1" type="ORF">BgAZ_500470</name>
</gene>
<dbReference type="Pfam" id="PF04385">
    <property type="entry name" value="FAINT"/>
    <property type="match status" value="1"/>
</dbReference>
<keyword evidence="2" id="KW-1185">Reference proteome</keyword>
<dbReference type="InterPro" id="IPR007480">
    <property type="entry name" value="DUF529"/>
</dbReference>
<dbReference type="Proteomes" id="UP001230268">
    <property type="component" value="Unassembled WGS sequence"/>
</dbReference>
<accession>A0AAD8LQL0</accession>
<dbReference type="EMBL" id="JAVEPI010000005">
    <property type="protein sequence ID" value="KAK1441715.1"/>
    <property type="molecule type" value="Genomic_DNA"/>
</dbReference>
<proteinExistence type="predicted"/>
<sequence>MQCAIAINPLPSEIRGDGEGVIPIGIDIMRLSAEGLQYQNQIYGSGFRTLVGPCDGYKIHKVTYGRNQILRCSLAHDDFIQGIEMYHNDNDIIVITHLKEKKIRFGKAGDLFEPLTPREYYHRLMEMGKPYTLDVNQTESTEEVDVEEMTLFGTSSYIYTCHYDTKVNKLIDGDRIIWEDANGSEHIMEVLSTGTRSPKLVSCRISTPDELRTGYYMGGKNGYSAVSFEEYLSHLEGGGRSEALASKIFKALKRLWRRQWQFS</sequence>
<comment type="caution">
    <text evidence="1">The sequence shown here is derived from an EMBL/GenBank/DDBJ whole genome shotgun (WGS) entry which is preliminary data.</text>
</comment>
<reference evidence="1" key="1">
    <citation type="submission" date="2023-08" db="EMBL/GenBank/DDBJ databases">
        <title>Draft sequence of the Babesia gibsoni genome.</title>
        <authorList>
            <person name="Yamagishi J.Y."/>
            <person name="Xuan X.X."/>
        </authorList>
    </citation>
    <scope>NUCLEOTIDE SEQUENCE</scope>
    <source>
        <strain evidence="1">Azabu</strain>
    </source>
</reference>
<organism evidence="1 2">
    <name type="scientific">Babesia gibsoni</name>
    <dbReference type="NCBI Taxonomy" id="33632"/>
    <lineage>
        <taxon>Eukaryota</taxon>
        <taxon>Sar</taxon>
        <taxon>Alveolata</taxon>
        <taxon>Apicomplexa</taxon>
        <taxon>Aconoidasida</taxon>
        <taxon>Piroplasmida</taxon>
        <taxon>Babesiidae</taxon>
        <taxon>Babesia</taxon>
    </lineage>
</organism>
<name>A0AAD8LQL0_BABGI</name>
<protein>
    <submittedName>
        <fullName evidence="1">Uncharacterized protein</fullName>
    </submittedName>
</protein>